<keyword evidence="1" id="KW-0472">Membrane</keyword>
<proteinExistence type="predicted"/>
<reference evidence="2 3" key="1">
    <citation type="submission" date="2018-08" db="EMBL/GenBank/DDBJ databases">
        <title>Parvularcula sp. SM1705, isolated from surface water of the South Sea China.</title>
        <authorList>
            <person name="Sun L."/>
        </authorList>
    </citation>
    <scope>NUCLEOTIDE SEQUENCE [LARGE SCALE GENOMIC DNA]</scope>
    <source>
        <strain evidence="2 3">SM1705</strain>
    </source>
</reference>
<dbReference type="RefSeq" id="WP_116391914.1">
    <property type="nucleotide sequence ID" value="NZ_CAXQPM010000005.1"/>
</dbReference>
<keyword evidence="1" id="KW-1133">Transmembrane helix</keyword>
<dbReference type="EMBL" id="QUQO01000001">
    <property type="protein sequence ID" value="RFB05282.1"/>
    <property type="molecule type" value="Genomic_DNA"/>
</dbReference>
<gene>
    <name evidence="2" type="ORF">DX908_08440</name>
</gene>
<protein>
    <submittedName>
        <fullName evidence="2">Uncharacterized protein</fullName>
    </submittedName>
</protein>
<dbReference type="InParanoid" id="A0A371RIL1"/>
<dbReference type="AlphaFoldDB" id="A0A371RIL1"/>
<evidence type="ECO:0000313" key="3">
    <source>
        <dbReference type="Proteomes" id="UP000264589"/>
    </source>
</evidence>
<keyword evidence="1" id="KW-0812">Transmembrane</keyword>
<dbReference type="Proteomes" id="UP000264589">
    <property type="component" value="Unassembled WGS sequence"/>
</dbReference>
<sequence length="62" mass="6528">MRLVTEILVIIAAAMIGMILVVDYPAVEEVASGRVGALRIIAPAIIILATVLRIVTGRRMGG</sequence>
<comment type="caution">
    <text evidence="2">The sequence shown here is derived from an EMBL/GenBank/DDBJ whole genome shotgun (WGS) entry which is preliminary data.</text>
</comment>
<feature type="transmembrane region" description="Helical" evidence="1">
    <location>
        <begin position="36"/>
        <end position="55"/>
    </location>
</feature>
<feature type="transmembrane region" description="Helical" evidence="1">
    <location>
        <begin position="7"/>
        <end position="24"/>
    </location>
</feature>
<evidence type="ECO:0000256" key="1">
    <source>
        <dbReference type="SAM" id="Phobius"/>
    </source>
</evidence>
<organism evidence="2 3">
    <name type="scientific">Parvularcula marina</name>
    <dbReference type="NCBI Taxonomy" id="2292771"/>
    <lineage>
        <taxon>Bacteria</taxon>
        <taxon>Pseudomonadati</taxon>
        <taxon>Pseudomonadota</taxon>
        <taxon>Alphaproteobacteria</taxon>
        <taxon>Parvularculales</taxon>
        <taxon>Parvularculaceae</taxon>
        <taxon>Parvularcula</taxon>
    </lineage>
</organism>
<name>A0A371RIL1_9PROT</name>
<evidence type="ECO:0000313" key="2">
    <source>
        <dbReference type="EMBL" id="RFB05282.1"/>
    </source>
</evidence>
<accession>A0A371RIL1</accession>
<keyword evidence="3" id="KW-1185">Reference proteome</keyword>